<name>A0A0R2TYZ8_9GAMM</name>
<feature type="transmembrane region" description="Helical" evidence="7">
    <location>
        <begin position="73"/>
        <end position="96"/>
    </location>
</feature>
<evidence type="ECO:0000259" key="8">
    <source>
        <dbReference type="Pfam" id="PF04116"/>
    </source>
</evidence>
<dbReference type="GO" id="GO:0008610">
    <property type="term" value="P:lipid biosynthetic process"/>
    <property type="evidence" value="ECO:0007669"/>
    <property type="project" value="InterPro"/>
</dbReference>
<dbReference type="EMBL" id="LICA01000343">
    <property type="protein sequence ID" value="KRO92359.1"/>
    <property type="molecule type" value="Genomic_DNA"/>
</dbReference>
<organism evidence="9 10">
    <name type="scientific">SAR92 bacterium BACL26 MAG-121220-bin70</name>
    <dbReference type="NCBI Taxonomy" id="1655626"/>
    <lineage>
        <taxon>Bacteria</taxon>
        <taxon>Pseudomonadati</taxon>
        <taxon>Pseudomonadota</taxon>
        <taxon>Gammaproteobacteria</taxon>
        <taxon>Cellvibrionales</taxon>
        <taxon>Porticoccaceae</taxon>
        <taxon>SAR92 clade</taxon>
    </lineage>
</organism>
<dbReference type="Proteomes" id="UP000051213">
    <property type="component" value="Unassembled WGS sequence"/>
</dbReference>
<dbReference type="GO" id="GO:0016020">
    <property type="term" value="C:membrane"/>
    <property type="evidence" value="ECO:0007669"/>
    <property type="project" value="GOC"/>
</dbReference>
<feature type="transmembrane region" description="Helical" evidence="7">
    <location>
        <begin position="108"/>
        <end position="129"/>
    </location>
</feature>
<protein>
    <recommendedName>
        <fullName evidence="8">Fatty acid hydroxylase domain-containing protein</fullName>
    </recommendedName>
</protein>
<reference evidence="9 10" key="1">
    <citation type="submission" date="2015-10" db="EMBL/GenBank/DDBJ databases">
        <title>Metagenome-Assembled Genomes uncover a global brackish microbiome.</title>
        <authorList>
            <person name="Hugerth L.W."/>
            <person name="Larsson J."/>
            <person name="Alneberg J."/>
            <person name="Lindh M.V."/>
            <person name="Legrand C."/>
            <person name="Pinhassi J."/>
            <person name="Andersson A.F."/>
        </authorList>
    </citation>
    <scope>NUCLEOTIDE SEQUENCE [LARGE SCALE GENOMIC DNA]</scope>
    <source>
        <strain evidence="9">BACL26 MAG-121220-bin70</strain>
    </source>
</reference>
<accession>A0A0R2TYZ8</accession>
<dbReference type="PANTHER" id="PTHR21624:SF1">
    <property type="entry name" value="ALKYLGLYCEROL MONOOXYGENASE"/>
    <property type="match status" value="1"/>
</dbReference>
<evidence type="ECO:0000256" key="7">
    <source>
        <dbReference type="SAM" id="Phobius"/>
    </source>
</evidence>
<comment type="caution">
    <text evidence="9">The sequence shown here is derived from an EMBL/GenBank/DDBJ whole genome shotgun (WGS) entry which is preliminary data.</text>
</comment>
<evidence type="ECO:0000256" key="3">
    <source>
        <dbReference type="ARBA" id="ARBA00022989"/>
    </source>
</evidence>
<evidence type="ECO:0000256" key="5">
    <source>
        <dbReference type="ARBA" id="ARBA00023098"/>
    </source>
</evidence>
<evidence type="ECO:0000256" key="1">
    <source>
        <dbReference type="ARBA" id="ARBA00004127"/>
    </source>
</evidence>
<dbReference type="Pfam" id="PF04116">
    <property type="entry name" value="FA_hydroxylase"/>
    <property type="match status" value="1"/>
</dbReference>
<keyword evidence="3 7" id="KW-1133">Transmembrane helix</keyword>
<proteinExistence type="predicted"/>
<keyword evidence="2 7" id="KW-0812">Transmembrane</keyword>
<feature type="domain" description="Fatty acid hydroxylase" evidence="8">
    <location>
        <begin position="116"/>
        <end position="263"/>
    </location>
</feature>
<feature type="transmembrane region" description="Helical" evidence="7">
    <location>
        <begin position="6"/>
        <end position="24"/>
    </location>
</feature>
<evidence type="ECO:0000313" key="10">
    <source>
        <dbReference type="Proteomes" id="UP000051213"/>
    </source>
</evidence>
<dbReference type="GO" id="GO:0050479">
    <property type="term" value="F:glyceryl-ether monooxygenase activity"/>
    <property type="evidence" value="ECO:0007669"/>
    <property type="project" value="TreeGrafter"/>
</dbReference>
<evidence type="ECO:0000256" key="4">
    <source>
        <dbReference type="ARBA" id="ARBA00023002"/>
    </source>
</evidence>
<dbReference type="GO" id="GO:0012505">
    <property type="term" value="C:endomembrane system"/>
    <property type="evidence" value="ECO:0007669"/>
    <property type="project" value="UniProtKB-SubCell"/>
</dbReference>
<keyword evidence="5" id="KW-0443">Lipid metabolism</keyword>
<dbReference type="InterPro" id="IPR006694">
    <property type="entry name" value="Fatty_acid_hydroxylase"/>
</dbReference>
<dbReference type="PANTHER" id="PTHR21624">
    <property type="entry name" value="STEROL DESATURASE-RELATED PROTEIN"/>
    <property type="match status" value="1"/>
</dbReference>
<dbReference type="GO" id="GO:0006643">
    <property type="term" value="P:membrane lipid metabolic process"/>
    <property type="evidence" value="ECO:0007669"/>
    <property type="project" value="TreeGrafter"/>
</dbReference>
<feature type="transmembrane region" description="Helical" evidence="7">
    <location>
        <begin position="162"/>
        <end position="185"/>
    </location>
</feature>
<gene>
    <name evidence="9" type="ORF">ABS24_01935</name>
</gene>
<feature type="non-terminal residue" evidence="9">
    <location>
        <position position="1"/>
    </location>
</feature>
<keyword evidence="4" id="KW-0560">Oxidoreductase</keyword>
<evidence type="ECO:0000256" key="2">
    <source>
        <dbReference type="ARBA" id="ARBA00022692"/>
    </source>
</evidence>
<dbReference type="AlphaFoldDB" id="A0A0R2TYZ8"/>
<keyword evidence="6 7" id="KW-0472">Membrane</keyword>
<sequence>NLPRDLHWQFILVTLIIAAFIWLIRGGRGSRDAAGRERKADFLQFLFPKDIYTHVSARVDIWLWVTERLLRPFWVVGLLATVGPSTETAVIGVLQWTLGATPAIAVNYGWMLLYSLVTLLCYDFVFFLIHYTMHKVPALWVLHKVHHSAEVLTPLTRYREHFLAGPIWAAGGAFSYGLIGGLFAWLFNGELIAATLFNIGFFALLFGFNGSFRHYHVQFNYPRRLSLWLHSPAMHHVHHSYLPQHWDANFAAVTSIWDRLFGTLYIPQKDEYTPWGIGPNTQSEYRSYWQNTVGPFNDWYKMLIKGNSPQDDATKTGAIEKN</sequence>
<dbReference type="GO" id="GO:0005506">
    <property type="term" value="F:iron ion binding"/>
    <property type="evidence" value="ECO:0007669"/>
    <property type="project" value="InterPro"/>
</dbReference>
<dbReference type="InterPro" id="IPR051689">
    <property type="entry name" value="Sterol_desaturase/TMEM195"/>
</dbReference>
<evidence type="ECO:0000313" key="9">
    <source>
        <dbReference type="EMBL" id="KRO92359.1"/>
    </source>
</evidence>
<evidence type="ECO:0000256" key="6">
    <source>
        <dbReference type="ARBA" id="ARBA00023136"/>
    </source>
</evidence>
<comment type="subcellular location">
    <subcellularLocation>
        <location evidence="1">Endomembrane system</location>
        <topology evidence="1">Multi-pass membrane protein</topology>
    </subcellularLocation>
</comment>
<feature type="transmembrane region" description="Helical" evidence="7">
    <location>
        <begin position="191"/>
        <end position="208"/>
    </location>
</feature>